<dbReference type="Proteomes" id="UP000054549">
    <property type="component" value="Unassembled WGS sequence"/>
</dbReference>
<keyword evidence="2" id="KW-0285">Flavoprotein</keyword>
<dbReference type="PRINTS" id="PR00420">
    <property type="entry name" value="RNGMNOXGNASE"/>
</dbReference>
<dbReference type="PANTHER" id="PTHR43004:SF19">
    <property type="entry name" value="BINDING MONOOXYGENASE, PUTATIVE (JCVI)-RELATED"/>
    <property type="match status" value="1"/>
</dbReference>
<evidence type="ECO:0000256" key="2">
    <source>
        <dbReference type="ARBA" id="ARBA00022630"/>
    </source>
</evidence>
<evidence type="ECO:0000256" key="1">
    <source>
        <dbReference type="ARBA" id="ARBA00001974"/>
    </source>
</evidence>
<keyword evidence="4" id="KW-0560">Oxidoreductase</keyword>
<keyword evidence="7" id="KW-1185">Reference proteome</keyword>
<proteinExistence type="predicted"/>
<dbReference type="InterPro" id="IPR050641">
    <property type="entry name" value="RIFMO-like"/>
</dbReference>
<evidence type="ECO:0000256" key="3">
    <source>
        <dbReference type="ARBA" id="ARBA00022827"/>
    </source>
</evidence>
<dbReference type="InterPro" id="IPR036188">
    <property type="entry name" value="FAD/NAD-bd_sf"/>
</dbReference>
<dbReference type="SUPFAM" id="SSF51905">
    <property type="entry name" value="FAD/NAD(P)-binding domain"/>
    <property type="match status" value="1"/>
</dbReference>
<evidence type="ECO:0000313" key="6">
    <source>
        <dbReference type="EMBL" id="KIL69165.1"/>
    </source>
</evidence>
<name>A0A0C2T043_AMAMK</name>
<feature type="domain" description="FAD-binding" evidence="5">
    <location>
        <begin position="5"/>
        <end position="360"/>
    </location>
</feature>
<dbReference type="HOGENOM" id="CLU_009665_20_0_1"/>
<reference evidence="6 7" key="1">
    <citation type="submission" date="2014-04" db="EMBL/GenBank/DDBJ databases">
        <title>Evolutionary Origins and Diversification of the Mycorrhizal Mutualists.</title>
        <authorList>
            <consortium name="DOE Joint Genome Institute"/>
            <consortium name="Mycorrhizal Genomics Consortium"/>
            <person name="Kohler A."/>
            <person name="Kuo A."/>
            <person name="Nagy L.G."/>
            <person name="Floudas D."/>
            <person name="Copeland A."/>
            <person name="Barry K.W."/>
            <person name="Cichocki N."/>
            <person name="Veneault-Fourrey C."/>
            <person name="LaButti K."/>
            <person name="Lindquist E.A."/>
            <person name="Lipzen A."/>
            <person name="Lundell T."/>
            <person name="Morin E."/>
            <person name="Murat C."/>
            <person name="Riley R."/>
            <person name="Ohm R."/>
            <person name="Sun H."/>
            <person name="Tunlid A."/>
            <person name="Henrissat B."/>
            <person name="Grigoriev I.V."/>
            <person name="Hibbett D.S."/>
            <person name="Martin F."/>
        </authorList>
    </citation>
    <scope>NUCLEOTIDE SEQUENCE [LARGE SCALE GENOMIC DNA]</scope>
    <source>
        <strain evidence="6 7">Koide BX008</strain>
    </source>
</reference>
<dbReference type="EMBL" id="KN818226">
    <property type="protein sequence ID" value="KIL69165.1"/>
    <property type="molecule type" value="Genomic_DNA"/>
</dbReference>
<sequence>MLPDRTTILIVGAGPVGLAAAAALIHQGCRDVVIVEAVDRNDRLSSSRALAIHAATLEALDIIGCAESLTAIGKEGTFSRVYNQDGEVFGMDYTSLATHTRFPYALLLSQYSTERTLEASLEKMGLKVQRPYKLVQLNDGGDDGLIATFETGETIKANYVIGADGARSTVRQLTNIGFADPDGENNEEEDTVQMVAADVTFKSAPSLPRDSAHVYTSSGNVFIAIPLPKSPWPDSYDHLNDDILRVGFVVPKEDGPPPHSPPPEYVQKYLDKLEWEPLQSTNKTHPVEIDQVLWSSRFRLRAAVADKFSVRFHAPGQEGPCRAVFLIGDAAHIHSPTGGQGMNLGIRDAISLAPVLKKHMELFAQDPRTADNILEEHAARRRARALYTIGLTKRTASIIWLLGSTGWAKYLVPVVKLILRIPFFSNKIVYSASGLGNR</sequence>
<dbReference type="InParanoid" id="A0A0C2T043"/>
<dbReference type="Pfam" id="PF01494">
    <property type="entry name" value="FAD_binding_3"/>
    <property type="match status" value="1"/>
</dbReference>
<comment type="cofactor">
    <cofactor evidence="1">
        <name>FAD</name>
        <dbReference type="ChEBI" id="CHEBI:57692"/>
    </cofactor>
</comment>
<dbReference type="AlphaFoldDB" id="A0A0C2T043"/>
<accession>A0A0C2T043</accession>
<evidence type="ECO:0000259" key="5">
    <source>
        <dbReference type="Pfam" id="PF01494"/>
    </source>
</evidence>
<protein>
    <recommendedName>
        <fullName evidence="5">FAD-binding domain-containing protein</fullName>
    </recommendedName>
</protein>
<organism evidence="6 7">
    <name type="scientific">Amanita muscaria (strain Koide BX008)</name>
    <dbReference type="NCBI Taxonomy" id="946122"/>
    <lineage>
        <taxon>Eukaryota</taxon>
        <taxon>Fungi</taxon>
        <taxon>Dikarya</taxon>
        <taxon>Basidiomycota</taxon>
        <taxon>Agaricomycotina</taxon>
        <taxon>Agaricomycetes</taxon>
        <taxon>Agaricomycetidae</taxon>
        <taxon>Agaricales</taxon>
        <taxon>Pluteineae</taxon>
        <taxon>Amanitaceae</taxon>
        <taxon>Amanita</taxon>
    </lineage>
</organism>
<dbReference type="GO" id="GO:0071949">
    <property type="term" value="F:FAD binding"/>
    <property type="evidence" value="ECO:0007669"/>
    <property type="project" value="InterPro"/>
</dbReference>
<dbReference type="OrthoDB" id="10016252at2759"/>
<dbReference type="Gene3D" id="3.50.50.60">
    <property type="entry name" value="FAD/NAD(P)-binding domain"/>
    <property type="match status" value="1"/>
</dbReference>
<dbReference type="PANTHER" id="PTHR43004">
    <property type="entry name" value="TRK SYSTEM POTASSIUM UPTAKE PROTEIN"/>
    <property type="match status" value="1"/>
</dbReference>
<dbReference type="STRING" id="946122.A0A0C2T043"/>
<dbReference type="GO" id="GO:0016709">
    <property type="term" value="F:oxidoreductase activity, acting on paired donors, with incorporation or reduction of molecular oxygen, NAD(P)H as one donor, and incorporation of one atom of oxygen"/>
    <property type="evidence" value="ECO:0007669"/>
    <property type="project" value="UniProtKB-ARBA"/>
</dbReference>
<evidence type="ECO:0000256" key="4">
    <source>
        <dbReference type="ARBA" id="ARBA00023002"/>
    </source>
</evidence>
<keyword evidence="3" id="KW-0274">FAD</keyword>
<evidence type="ECO:0000313" key="7">
    <source>
        <dbReference type="Proteomes" id="UP000054549"/>
    </source>
</evidence>
<dbReference type="InterPro" id="IPR002938">
    <property type="entry name" value="FAD-bd"/>
</dbReference>
<dbReference type="Gene3D" id="3.30.70.2450">
    <property type="match status" value="1"/>
</dbReference>
<gene>
    <name evidence="6" type="ORF">M378DRAFT_176126</name>
</gene>